<reference evidence="1 2" key="1">
    <citation type="submission" date="2015-10" db="EMBL/GenBank/DDBJ databases">
        <title>Full genome of DAOMC 229536 Phialocephala scopiformis, a fungal endophyte of spruce producing the potent anti-insectan compound rugulosin.</title>
        <authorList>
            <consortium name="DOE Joint Genome Institute"/>
            <person name="Walker A.K."/>
            <person name="Frasz S.L."/>
            <person name="Seifert K.A."/>
            <person name="Miller J.D."/>
            <person name="Mondo S.J."/>
            <person name="Labutti K."/>
            <person name="Lipzen A."/>
            <person name="Dockter R."/>
            <person name="Kennedy M."/>
            <person name="Grigoriev I.V."/>
            <person name="Spatafora J.W."/>
        </authorList>
    </citation>
    <scope>NUCLEOTIDE SEQUENCE [LARGE SCALE GENOMIC DNA]</scope>
    <source>
        <strain evidence="1 2">CBS 120377</strain>
    </source>
</reference>
<name>A0A194XBQ1_MOLSC</name>
<accession>A0A194XBQ1</accession>
<evidence type="ECO:0000313" key="1">
    <source>
        <dbReference type="EMBL" id="KUJ17192.1"/>
    </source>
</evidence>
<gene>
    <name evidence="1" type="ORF">LY89DRAFT_718847</name>
</gene>
<evidence type="ECO:0000313" key="2">
    <source>
        <dbReference type="Proteomes" id="UP000070700"/>
    </source>
</evidence>
<sequence length="198" mass="20919">MKYFGSAVLALQLFHETATSKPITPRQLPTRSECPSESSYPTAFSLQAIEVATNSTMVLAPVDNISFDEPGTWYLGGGTDFTFNLTDYNLAIGNAPCGFQGYETSSGTLGVPKCSVQPGGRGQLNPYFSIGYSDTLGISILQLAHPNVTGAGSACGEFATSDWGPYGEVYMNITTCGSFPAGYDPIIVQIIPVNGTQS</sequence>
<dbReference type="Proteomes" id="UP000070700">
    <property type="component" value="Unassembled WGS sequence"/>
</dbReference>
<dbReference type="OrthoDB" id="10416765at2759"/>
<dbReference type="KEGG" id="psco:LY89DRAFT_718847"/>
<dbReference type="RefSeq" id="XP_018071547.1">
    <property type="nucleotide sequence ID" value="XM_018218451.1"/>
</dbReference>
<protein>
    <submittedName>
        <fullName evidence="1">Uncharacterized protein</fullName>
    </submittedName>
</protein>
<organism evidence="1 2">
    <name type="scientific">Mollisia scopiformis</name>
    <name type="common">Conifer needle endophyte fungus</name>
    <name type="synonym">Phialocephala scopiformis</name>
    <dbReference type="NCBI Taxonomy" id="149040"/>
    <lineage>
        <taxon>Eukaryota</taxon>
        <taxon>Fungi</taxon>
        <taxon>Dikarya</taxon>
        <taxon>Ascomycota</taxon>
        <taxon>Pezizomycotina</taxon>
        <taxon>Leotiomycetes</taxon>
        <taxon>Helotiales</taxon>
        <taxon>Mollisiaceae</taxon>
        <taxon>Mollisia</taxon>
    </lineage>
</organism>
<dbReference type="AlphaFoldDB" id="A0A194XBQ1"/>
<dbReference type="EMBL" id="KQ947415">
    <property type="protein sequence ID" value="KUJ17192.1"/>
    <property type="molecule type" value="Genomic_DNA"/>
</dbReference>
<proteinExistence type="predicted"/>
<keyword evidence="2" id="KW-1185">Reference proteome</keyword>
<dbReference type="InParanoid" id="A0A194XBQ1"/>
<dbReference type="GeneID" id="28828177"/>